<keyword evidence="10 11" id="KW-0472">Membrane</keyword>
<dbReference type="Pfam" id="PF00116">
    <property type="entry name" value="COX2"/>
    <property type="match status" value="1"/>
</dbReference>
<feature type="domain" description="Cytochrome oxidase subunit II copper A binding" evidence="12">
    <location>
        <begin position="112"/>
        <end position="229"/>
    </location>
</feature>
<protein>
    <submittedName>
        <fullName evidence="13">Cytochrome c oxidase subunit II</fullName>
    </submittedName>
</protein>
<evidence type="ECO:0000256" key="10">
    <source>
        <dbReference type="ARBA" id="ARBA00023136"/>
    </source>
</evidence>
<dbReference type="GO" id="GO:0046872">
    <property type="term" value="F:metal ion binding"/>
    <property type="evidence" value="ECO:0007669"/>
    <property type="project" value="UniProtKB-KW"/>
</dbReference>
<keyword evidence="6" id="KW-0479">Metal-binding</keyword>
<comment type="similarity">
    <text evidence="2">Belongs to the cytochrome c oxidase subunit 2 family.</text>
</comment>
<dbReference type="PANTHER" id="PTHR22888">
    <property type="entry name" value="CYTOCHROME C OXIDASE, SUBUNIT II"/>
    <property type="match status" value="1"/>
</dbReference>
<dbReference type="InterPro" id="IPR045187">
    <property type="entry name" value="CcO_II"/>
</dbReference>
<sequence length="252" mass="27250">MIPDATAASVLQSGLVPDGTRVQVFNEIYWVFLVLGTLVGAVVIGYMLYNAYKYSYEGGSDEKDRPKLGEVPTGGGKGKKLFLSLSLSAIIVISLIAWTYGTLLFVEGQAGDQGVDVEVEGYQFGWNFHYLEDDGSYAGVNTSGTLRVPVDRQVNLRVTSSDVFHNFGIPELRVKSDAIPGETTETWFEASETGTYSAHCYELCGQGHSYMDAEVIVMPQDEYQDWYASQTASANNQSASNESAASVAAAGV</sequence>
<keyword evidence="3" id="KW-0813">Transport</keyword>
<dbReference type="PANTHER" id="PTHR22888:SF9">
    <property type="entry name" value="CYTOCHROME C OXIDASE SUBUNIT 2"/>
    <property type="match status" value="1"/>
</dbReference>
<evidence type="ECO:0000256" key="8">
    <source>
        <dbReference type="ARBA" id="ARBA00022989"/>
    </source>
</evidence>
<comment type="subcellular location">
    <subcellularLocation>
        <location evidence="1">Membrane</location>
        <topology evidence="1">Multi-pass membrane protein</topology>
    </subcellularLocation>
</comment>
<evidence type="ECO:0000313" key="14">
    <source>
        <dbReference type="Proteomes" id="UP001597111"/>
    </source>
</evidence>
<evidence type="ECO:0000256" key="3">
    <source>
        <dbReference type="ARBA" id="ARBA00022448"/>
    </source>
</evidence>
<evidence type="ECO:0000256" key="2">
    <source>
        <dbReference type="ARBA" id="ARBA00007866"/>
    </source>
</evidence>
<dbReference type="Proteomes" id="UP001597111">
    <property type="component" value="Unassembled WGS sequence"/>
</dbReference>
<gene>
    <name evidence="13" type="primary">coxB</name>
    <name evidence="13" type="ORF">ACFR9S_12425</name>
</gene>
<keyword evidence="9" id="KW-0186">Copper</keyword>
<keyword evidence="5 11" id="KW-0812">Transmembrane</keyword>
<evidence type="ECO:0000256" key="11">
    <source>
        <dbReference type="SAM" id="Phobius"/>
    </source>
</evidence>
<dbReference type="RefSeq" id="WP_379731363.1">
    <property type="nucleotide sequence ID" value="NZ_JBHSWZ010000080.1"/>
</dbReference>
<evidence type="ECO:0000259" key="12">
    <source>
        <dbReference type="PROSITE" id="PS50857"/>
    </source>
</evidence>
<evidence type="ECO:0000256" key="4">
    <source>
        <dbReference type="ARBA" id="ARBA00022660"/>
    </source>
</evidence>
<dbReference type="InterPro" id="IPR002429">
    <property type="entry name" value="CcO_II-like_C"/>
</dbReference>
<dbReference type="InterPro" id="IPR008972">
    <property type="entry name" value="Cupredoxin"/>
</dbReference>
<evidence type="ECO:0000256" key="9">
    <source>
        <dbReference type="ARBA" id="ARBA00023008"/>
    </source>
</evidence>
<name>A0ABD6B8D2_9EURY</name>
<proteinExistence type="inferred from homology"/>
<dbReference type="PROSITE" id="PS00078">
    <property type="entry name" value="COX2"/>
    <property type="match status" value="1"/>
</dbReference>
<evidence type="ECO:0000256" key="1">
    <source>
        <dbReference type="ARBA" id="ARBA00004141"/>
    </source>
</evidence>
<accession>A0ABD6B8D2</accession>
<dbReference type="InterPro" id="IPR014222">
    <property type="entry name" value="Cyt_c_oxidase_su2"/>
</dbReference>
<dbReference type="SUPFAM" id="SSF49503">
    <property type="entry name" value="Cupredoxins"/>
    <property type="match status" value="1"/>
</dbReference>
<evidence type="ECO:0000313" key="13">
    <source>
        <dbReference type="EMBL" id="MFD1527089.1"/>
    </source>
</evidence>
<keyword evidence="14" id="KW-1185">Reference proteome</keyword>
<dbReference type="PROSITE" id="PS50857">
    <property type="entry name" value="COX2_CUA"/>
    <property type="match status" value="1"/>
</dbReference>
<keyword evidence="8 11" id="KW-1133">Transmembrane helix</keyword>
<keyword evidence="7" id="KW-0249">Electron transport</keyword>
<evidence type="ECO:0000256" key="5">
    <source>
        <dbReference type="ARBA" id="ARBA00022692"/>
    </source>
</evidence>
<dbReference type="GO" id="GO:0016020">
    <property type="term" value="C:membrane"/>
    <property type="evidence" value="ECO:0007669"/>
    <property type="project" value="UniProtKB-SubCell"/>
</dbReference>
<dbReference type="InterPro" id="IPR001505">
    <property type="entry name" value="Copper_CuA"/>
</dbReference>
<feature type="transmembrane region" description="Helical" evidence="11">
    <location>
        <begin position="81"/>
        <end position="100"/>
    </location>
</feature>
<evidence type="ECO:0000256" key="6">
    <source>
        <dbReference type="ARBA" id="ARBA00022723"/>
    </source>
</evidence>
<dbReference type="NCBIfam" id="TIGR02866">
    <property type="entry name" value="CoxB"/>
    <property type="match status" value="1"/>
</dbReference>
<dbReference type="EMBL" id="JBHUDH010000144">
    <property type="protein sequence ID" value="MFD1527089.1"/>
    <property type="molecule type" value="Genomic_DNA"/>
</dbReference>
<dbReference type="Gene3D" id="2.60.40.420">
    <property type="entry name" value="Cupredoxins - blue copper proteins"/>
    <property type="match status" value="1"/>
</dbReference>
<reference evidence="13 14" key="1">
    <citation type="journal article" date="2019" name="Int. J. Syst. Evol. Microbiol.">
        <title>The Global Catalogue of Microorganisms (GCM) 10K type strain sequencing project: providing services to taxonomists for standard genome sequencing and annotation.</title>
        <authorList>
            <consortium name="The Broad Institute Genomics Platform"/>
            <consortium name="The Broad Institute Genome Sequencing Center for Infectious Disease"/>
            <person name="Wu L."/>
            <person name="Ma J."/>
        </authorList>
    </citation>
    <scope>NUCLEOTIDE SEQUENCE [LARGE SCALE GENOMIC DNA]</scope>
    <source>
        <strain evidence="13 14">CGMCC 1.12285</strain>
    </source>
</reference>
<comment type="caution">
    <text evidence="13">The sequence shown here is derived from an EMBL/GenBank/DDBJ whole genome shotgun (WGS) entry which is preliminary data.</text>
</comment>
<dbReference type="AlphaFoldDB" id="A0ABD6B8D2"/>
<keyword evidence="4" id="KW-0679">Respiratory chain</keyword>
<organism evidence="13 14">
    <name type="scientific">Halolamina salina</name>
    <dbReference type="NCBI Taxonomy" id="1220023"/>
    <lineage>
        <taxon>Archaea</taxon>
        <taxon>Methanobacteriati</taxon>
        <taxon>Methanobacteriota</taxon>
        <taxon>Stenosarchaea group</taxon>
        <taxon>Halobacteria</taxon>
        <taxon>Halobacteriales</taxon>
        <taxon>Haloferacaceae</taxon>
    </lineage>
</organism>
<feature type="transmembrane region" description="Helical" evidence="11">
    <location>
        <begin position="28"/>
        <end position="49"/>
    </location>
</feature>
<evidence type="ECO:0000256" key="7">
    <source>
        <dbReference type="ARBA" id="ARBA00022982"/>
    </source>
</evidence>